<sequence length="87" mass="10243">MLIYDIFNIKYYKTLRYNLIDIINKSYRVLPNSGEVIKQSKNSSIIELAQLSKDTNDRINRALHSSMPKAKISILSKYDNRMRYVRG</sequence>
<reference evidence="1 2" key="1">
    <citation type="journal article" date="2017" name="Genome Biol. Evol.">
        <title>Comparative Genomic Analysis Identifies a Campylobacter Clade Deficient in Selenium Metabolism.</title>
        <authorList>
            <person name="Miller W.G."/>
            <person name="Yee E."/>
            <person name="Lopes B.S."/>
            <person name="Chapman M.H."/>
            <person name="Huynh S."/>
            <person name="Bono J.L."/>
            <person name="Parker C.T."/>
            <person name="Strachan N.J.C."/>
            <person name="Forbes K.J."/>
        </authorList>
    </citation>
    <scope>NUCLEOTIDE SEQUENCE [LARGE SCALE GENOMIC DNA]</scope>
    <source>
        <strain evidence="1 2">NCTC 13003</strain>
    </source>
</reference>
<accession>A0A1X9SRG3</accession>
<dbReference type="Proteomes" id="UP000194309">
    <property type="component" value="Chromosome"/>
</dbReference>
<dbReference type="AlphaFoldDB" id="A0A1X9SRG3"/>
<keyword evidence="2" id="KW-1185">Reference proteome</keyword>
<evidence type="ECO:0000313" key="2">
    <source>
        <dbReference type="Proteomes" id="UP000194309"/>
    </source>
</evidence>
<protein>
    <submittedName>
        <fullName evidence="1">Uncharacterized protein</fullName>
    </submittedName>
</protein>
<gene>
    <name evidence="1" type="ORF">CIGN_0557</name>
</gene>
<accession>A0A381D808</accession>
<dbReference type="KEGG" id="cdev:CIGN_0557"/>
<dbReference type="STRING" id="1660064.CIGN_0557"/>
<organism evidence="1 2">
    <name type="scientific">Campylobacter devanensis</name>
    <dbReference type="NCBI Taxonomy" id="3161138"/>
    <lineage>
        <taxon>Bacteria</taxon>
        <taxon>Pseudomonadati</taxon>
        <taxon>Campylobacterota</taxon>
        <taxon>Epsilonproteobacteria</taxon>
        <taxon>Campylobacterales</taxon>
        <taxon>Campylobacteraceae</taxon>
        <taxon>Campylobacter</taxon>
    </lineage>
</organism>
<evidence type="ECO:0000313" key="1">
    <source>
        <dbReference type="EMBL" id="ARQ98854.1"/>
    </source>
</evidence>
<proteinExistence type="predicted"/>
<dbReference type="EMBL" id="CP018788">
    <property type="protein sequence ID" value="ARQ98854.1"/>
    <property type="molecule type" value="Genomic_DNA"/>
</dbReference>
<name>A0A1X9SRG3_9BACT</name>